<protein>
    <submittedName>
        <fullName evidence="2">Uncharacterized protein</fullName>
    </submittedName>
</protein>
<keyword evidence="1" id="KW-0472">Membrane</keyword>
<dbReference type="Proteomes" id="UP000735302">
    <property type="component" value="Unassembled WGS sequence"/>
</dbReference>
<gene>
    <name evidence="2" type="ORF">PoB_003705100</name>
</gene>
<organism evidence="2 3">
    <name type="scientific">Plakobranchus ocellatus</name>
    <dbReference type="NCBI Taxonomy" id="259542"/>
    <lineage>
        <taxon>Eukaryota</taxon>
        <taxon>Metazoa</taxon>
        <taxon>Spiralia</taxon>
        <taxon>Lophotrochozoa</taxon>
        <taxon>Mollusca</taxon>
        <taxon>Gastropoda</taxon>
        <taxon>Heterobranchia</taxon>
        <taxon>Euthyneura</taxon>
        <taxon>Panpulmonata</taxon>
        <taxon>Sacoglossa</taxon>
        <taxon>Placobranchoidea</taxon>
        <taxon>Plakobranchidae</taxon>
        <taxon>Plakobranchus</taxon>
    </lineage>
</organism>
<proteinExistence type="predicted"/>
<feature type="transmembrane region" description="Helical" evidence="1">
    <location>
        <begin position="25"/>
        <end position="43"/>
    </location>
</feature>
<name>A0AAV4AVH8_9GAST</name>
<keyword evidence="1" id="KW-0812">Transmembrane</keyword>
<dbReference type="EMBL" id="BLXT01004186">
    <property type="protein sequence ID" value="GFO10546.1"/>
    <property type="molecule type" value="Genomic_DNA"/>
</dbReference>
<dbReference type="AlphaFoldDB" id="A0AAV4AVH8"/>
<accession>A0AAV4AVH8</accession>
<keyword evidence="3" id="KW-1185">Reference proteome</keyword>
<comment type="caution">
    <text evidence="2">The sequence shown here is derived from an EMBL/GenBank/DDBJ whole genome shotgun (WGS) entry which is preliminary data.</text>
</comment>
<sequence>MLSVHRASSLVATAQCKPYGVMSPFPLLIVFSSLAVECLVVTLRSRQEMLPQKAGEKQTMLVVSLHLSRKEVAYSIPLGLRAVIDTVPRSANRPLAILHRKIVPQVSPLFA</sequence>
<keyword evidence="1" id="KW-1133">Transmembrane helix</keyword>
<reference evidence="2 3" key="1">
    <citation type="journal article" date="2021" name="Elife">
        <title>Chloroplast acquisition without the gene transfer in kleptoplastic sea slugs, Plakobranchus ocellatus.</title>
        <authorList>
            <person name="Maeda T."/>
            <person name="Takahashi S."/>
            <person name="Yoshida T."/>
            <person name="Shimamura S."/>
            <person name="Takaki Y."/>
            <person name="Nagai Y."/>
            <person name="Toyoda A."/>
            <person name="Suzuki Y."/>
            <person name="Arimoto A."/>
            <person name="Ishii H."/>
            <person name="Satoh N."/>
            <person name="Nishiyama T."/>
            <person name="Hasebe M."/>
            <person name="Maruyama T."/>
            <person name="Minagawa J."/>
            <person name="Obokata J."/>
            <person name="Shigenobu S."/>
        </authorList>
    </citation>
    <scope>NUCLEOTIDE SEQUENCE [LARGE SCALE GENOMIC DNA]</scope>
</reference>
<evidence type="ECO:0000256" key="1">
    <source>
        <dbReference type="SAM" id="Phobius"/>
    </source>
</evidence>
<evidence type="ECO:0000313" key="3">
    <source>
        <dbReference type="Proteomes" id="UP000735302"/>
    </source>
</evidence>
<evidence type="ECO:0000313" key="2">
    <source>
        <dbReference type="EMBL" id="GFO10546.1"/>
    </source>
</evidence>